<evidence type="ECO:0000313" key="1">
    <source>
        <dbReference type="EMBL" id="MCQ5060309.1"/>
    </source>
</evidence>
<dbReference type="EMBL" id="JANGBO010000001">
    <property type="protein sequence ID" value="MCQ5060309.1"/>
    <property type="molecule type" value="Genomic_DNA"/>
</dbReference>
<evidence type="ECO:0000313" key="2">
    <source>
        <dbReference type="Proteomes" id="UP001204814"/>
    </source>
</evidence>
<organism evidence="1 2">
    <name type="scientific">Faecalibacillus intestinalis</name>
    <dbReference type="NCBI Taxonomy" id="1982626"/>
    <lineage>
        <taxon>Bacteria</taxon>
        <taxon>Bacillati</taxon>
        <taxon>Bacillota</taxon>
        <taxon>Erysipelotrichia</taxon>
        <taxon>Erysipelotrichales</taxon>
        <taxon>Coprobacillaceae</taxon>
        <taxon>Faecalibacillus</taxon>
    </lineage>
</organism>
<dbReference type="RefSeq" id="WP_118469707.1">
    <property type="nucleotide sequence ID" value="NZ_JAJDKX010000003.1"/>
</dbReference>
<reference evidence="1" key="1">
    <citation type="submission" date="2022-06" db="EMBL/GenBank/DDBJ databases">
        <title>Isolation of gut microbiota from human fecal samples.</title>
        <authorList>
            <person name="Pamer E.G."/>
            <person name="Barat B."/>
            <person name="Waligurski E."/>
            <person name="Medina S."/>
            <person name="Paddock L."/>
            <person name="Mostad J."/>
        </authorList>
    </citation>
    <scope>NUCLEOTIDE SEQUENCE</scope>
    <source>
        <strain evidence="1">DFI.6.24</strain>
    </source>
</reference>
<accession>A0AAP2UCH4</accession>
<comment type="caution">
    <text evidence="1">The sequence shown here is derived from an EMBL/GenBank/DDBJ whole genome shotgun (WGS) entry which is preliminary data.</text>
</comment>
<name>A0AAP2UCH4_9FIRM</name>
<protein>
    <submittedName>
        <fullName evidence="1">Winged helix-turn-helix domain-containing protein</fullName>
    </submittedName>
</protein>
<dbReference type="AlphaFoldDB" id="A0AAP2UCH4"/>
<gene>
    <name evidence="1" type="ORF">NE542_00435</name>
</gene>
<proteinExistence type="predicted"/>
<sequence length="109" mass="12696">MAKEVDTKGYVKLYRKAQEDEIFKNPYAWQLFTYCLFNATFDSRYGEVGTLITTKKDIANDLGLSRSALDKFMKSLKENMVIDYKTYRGGIGKTEIKILNYKKYQDSSM</sequence>
<dbReference type="Proteomes" id="UP001204814">
    <property type="component" value="Unassembled WGS sequence"/>
</dbReference>